<evidence type="ECO:0000313" key="2">
    <source>
        <dbReference type="EMBL" id="SMC50563.1"/>
    </source>
</evidence>
<dbReference type="RefSeq" id="WP_084233945.1">
    <property type="nucleotide sequence ID" value="NZ_FWXW01000002.1"/>
</dbReference>
<dbReference type="GO" id="GO:0003690">
    <property type="term" value="F:double-stranded DNA binding"/>
    <property type="evidence" value="ECO:0007669"/>
    <property type="project" value="InterPro"/>
</dbReference>
<dbReference type="GO" id="GO:0006265">
    <property type="term" value="P:DNA topological change"/>
    <property type="evidence" value="ECO:0007669"/>
    <property type="project" value="InterPro"/>
</dbReference>
<dbReference type="Gene3D" id="6.10.10.80">
    <property type="entry name" value="Small, acid-soluble spore protein, alpha/beta type-like"/>
    <property type="match status" value="1"/>
</dbReference>
<dbReference type="InterPro" id="IPR001448">
    <property type="entry name" value="SASP_alpha/beta-type"/>
</dbReference>
<accession>A0A1W1ZQM0</accession>
<dbReference type="STRING" id="1122930.SAMN02745168_1287"/>
<reference evidence="2 3" key="1">
    <citation type="submission" date="2017-04" db="EMBL/GenBank/DDBJ databases">
        <authorList>
            <person name="Afonso C.L."/>
            <person name="Miller P.J."/>
            <person name="Scott M.A."/>
            <person name="Spackman E."/>
            <person name="Goraichik I."/>
            <person name="Dimitrov K.M."/>
            <person name="Suarez D.L."/>
            <person name="Swayne D.E."/>
        </authorList>
    </citation>
    <scope>NUCLEOTIDE SEQUENCE [LARGE SCALE GENOMIC DNA]</scope>
    <source>
        <strain evidence="2 3">DSM 12816</strain>
    </source>
</reference>
<organism evidence="2 3">
    <name type="scientific">Papillibacter cinnamivorans DSM 12816</name>
    <dbReference type="NCBI Taxonomy" id="1122930"/>
    <lineage>
        <taxon>Bacteria</taxon>
        <taxon>Bacillati</taxon>
        <taxon>Bacillota</taxon>
        <taxon>Clostridia</taxon>
        <taxon>Eubacteriales</taxon>
        <taxon>Oscillospiraceae</taxon>
        <taxon>Papillibacter</taxon>
    </lineage>
</organism>
<proteinExistence type="predicted"/>
<evidence type="ECO:0000256" key="1">
    <source>
        <dbReference type="ARBA" id="ARBA00003863"/>
    </source>
</evidence>
<name>A0A1W1ZQM0_9FIRM</name>
<comment type="function">
    <text evidence="1">SASP are bound to spore DNA. They are double-stranded DNA-binding proteins that cause DNA to change to an a-like conformation. They protect the DNA backbone from chemical and enzymatic cleavage and are thus involved in dormant spore's high resistance to UV light.</text>
</comment>
<evidence type="ECO:0000313" key="3">
    <source>
        <dbReference type="Proteomes" id="UP000192790"/>
    </source>
</evidence>
<dbReference type="EMBL" id="FWXW01000002">
    <property type="protein sequence ID" value="SMC50563.1"/>
    <property type="molecule type" value="Genomic_DNA"/>
</dbReference>
<gene>
    <name evidence="2" type="ORF">SAMN02745168_1287</name>
</gene>
<dbReference type="Proteomes" id="UP000192790">
    <property type="component" value="Unassembled WGS sequence"/>
</dbReference>
<keyword evidence="3" id="KW-1185">Reference proteome</keyword>
<dbReference type="OrthoDB" id="1684060at2"/>
<protein>
    <submittedName>
        <fullName evidence="2">Small acid-soluble spore protein F (Minor alpha/beta-type SASP)</fullName>
    </submittedName>
</protein>
<sequence>MHKSIMSENLKTEIAKRMGVYDTVSTRGWGEVSSRDCGKMVRTAIEIAEQSAGSR</sequence>
<dbReference type="AlphaFoldDB" id="A0A1W1ZQM0"/>
<dbReference type="InterPro" id="IPR038300">
    <property type="entry name" value="SASP_sf_alpha/beta"/>
</dbReference>
<dbReference type="Pfam" id="PF00269">
    <property type="entry name" value="SASP"/>
    <property type="match status" value="1"/>
</dbReference>